<name>A0ACC1R3Y9_9HYPO</name>
<accession>A0ACC1R3Y9</accession>
<protein>
    <submittedName>
        <fullName evidence="1">Uncharacterized protein</fullName>
    </submittedName>
</protein>
<evidence type="ECO:0000313" key="2">
    <source>
        <dbReference type="Proteomes" id="UP001148737"/>
    </source>
</evidence>
<dbReference type="Proteomes" id="UP001148737">
    <property type="component" value="Unassembled WGS sequence"/>
</dbReference>
<organism evidence="1 2">
    <name type="scientific">Lecanicillium saksenae</name>
    <dbReference type="NCBI Taxonomy" id="468837"/>
    <lineage>
        <taxon>Eukaryota</taxon>
        <taxon>Fungi</taxon>
        <taxon>Dikarya</taxon>
        <taxon>Ascomycota</taxon>
        <taxon>Pezizomycotina</taxon>
        <taxon>Sordariomycetes</taxon>
        <taxon>Hypocreomycetidae</taxon>
        <taxon>Hypocreales</taxon>
        <taxon>Cordycipitaceae</taxon>
        <taxon>Lecanicillium</taxon>
    </lineage>
</organism>
<gene>
    <name evidence="1" type="ORF">NLG97_g1818</name>
</gene>
<sequence>MEPTLYLPINAIYLPPLLGIAAILIWKLFIYPVYLSPLASVPAAHPLAKVTSLWIQWQRFQGREFEVITAALEKLGPYVRLGPKELAMNSKPDMNHVYGVGKHNFDKHPSYDAFITHGRRNVFTALSHEHTVPRRRIAPIYARKFVQTNKQVRSILETMVLDRLLPILDTTSASATQAIDILPLLQSYTIDFTAAFVFGLSRGTDFMLDANERDEWLEAYVQSYPSDYMFWLQECPSFTKTVQRLGLGDWLLPKGHDAARKFLDDWTLKKMRQAEDALYYNGNTEEKFDNGNFPLLYDTVKSGFARSAGLDDRFTPDAQQELELASECFDHILAARDTFGISFTYILYKISQHPDAQNTLRQELESIFRPIMTAKANNGLPDSRELADLPFLNAVIHEGLRLRNNMPDAEPRLTPRGHGSSNIGSLKGLPPGIRVGAYGWSLHRDESVFPQAEVWDPSRWMEADDKNKNPNKYLYAFGHGSRGCVGQQLAMELMRYAVAAIYTNYTTSVADESEYPGDKGFVGGDCREKLFLRFERICVQ</sequence>
<keyword evidence="2" id="KW-1185">Reference proteome</keyword>
<comment type="caution">
    <text evidence="1">The sequence shown here is derived from an EMBL/GenBank/DDBJ whole genome shotgun (WGS) entry which is preliminary data.</text>
</comment>
<proteinExistence type="predicted"/>
<dbReference type="EMBL" id="JANAKD010000104">
    <property type="protein sequence ID" value="KAJ3497555.1"/>
    <property type="molecule type" value="Genomic_DNA"/>
</dbReference>
<reference evidence="1" key="1">
    <citation type="submission" date="2022-07" db="EMBL/GenBank/DDBJ databases">
        <title>Genome Sequence of Lecanicillium saksenae.</title>
        <authorList>
            <person name="Buettner E."/>
        </authorList>
    </citation>
    <scope>NUCLEOTIDE SEQUENCE</scope>
    <source>
        <strain evidence="1">VT-O1</strain>
    </source>
</reference>
<evidence type="ECO:0000313" key="1">
    <source>
        <dbReference type="EMBL" id="KAJ3497555.1"/>
    </source>
</evidence>